<dbReference type="Pfam" id="PF00291">
    <property type="entry name" value="PALP"/>
    <property type="match status" value="1"/>
</dbReference>
<protein>
    <recommendedName>
        <fullName evidence="1">Tryptophan synthase beta chain-like PALP domain-containing protein</fullName>
    </recommendedName>
</protein>
<evidence type="ECO:0000259" key="1">
    <source>
        <dbReference type="Pfam" id="PF00291"/>
    </source>
</evidence>
<gene>
    <name evidence="2" type="ORF">OIDMADRAFT_153484</name>
</gene>
<dbReference type="InParanoid" id="A0A0C3I1B6"/>
<dbReference type="HOGENOM" id="CLU_021018_1_0_1"/>
<proteinExistence type="predicted"/>
<dbReference type="InterPro" id="IPR036052">
    <property type="entry name" value="TrpB-like_PALP_sf"/>
</dbReference>
<keyword evidence="3" id="KW-1185">Reference proteome</keyword>
<organism evidence="2 3">
    <name type="scientific">Oidiodendron maius (strain Zn)</name>
    <dbReference type="NCBI Taxonomy" id="913774"/>
    <lineage>
        <taxon>Eukaryota</taxon>
        <taxon>Fungi</taxon>
        <taxon>Dikarya</taxon>
        <taxon>Ascomycota</taxon>
        <taxon>Pezizomycotina</taxon>
        <taxon>Leotiomycetes</taxon>
        <taxon>Leotiomycetes incertae sedis</taxon>
        <taxon>Myxotrichaceae</taxon>
        <taxon>Oidiodendron</taxon>
    </lineage>
</organism>
<sequence length="316" mass="33657">MQPHLPTPVGSVLDAIGNTPVVRLRRVVPEGCADVFVKLEYYNPTGCYKDRMAKSMIEEAEQRGDLKPGMIVVEATGGSTGSSLALVCAVKGYEFLAASSNAFAVEKLRTMTAFGATLNITPSPSGKVTPDLIPSMVKYADEVAKQGTHYYTNQFYNCDAIVGYEGIGHELVEQLPGGIDVFCGSVGTAGMAMGVARVLRSKMPTARIVVLEPASAPLITQGVKGSHSVEGIGVGFIPPHLERHLYDEARAIEEDEARIMCRRLAREEGLLVGTSTGLNVVAAIQLARELGPGKRVVTVATDTGLKYLNGTLFKAD</sequence>
<reference evidence="2 3" key="1">
    <citation type="submission" date="2014-04" db="EMBL/GenBank/DDBJ databases">
        <authorList>
            <consortium name="DOE Joint Genome Institute"/>
            <person name="Kuo A."/>
            <person name="Martino E."/>
            <person name="Perotto S."/>
            <person name="Kohler A."/>
            <person name="Nagy L.G."/>
            <person name="Floudas D."/>
            <person name="Copeland A."/>
            <person name="Barry K.W."/>
            <person name="Cichocki N."/>
            <person name="Veneault-Fourrey C."/>
            <person name="LaButti K."/>
            <person name="Lindquist E.A."/>
            <person name="Lipzen A."/>
            <person name="Lundell T."/>
            <person name="Morin E."/>
            <person name="Murat C."/>
            <person name="Sun H."/>
            <person name="Tunlid A."/>
            <person name="Henrissat B."/>
            <person name="Grigoriev I.V."/>
            <person name="Hibbett D.S."/>
            <person name="Martin F."/>
            <person name="Nordberg H.P."/>
            <person name="Cantor M.N."/>
            <person name="Hua S.X."/>
        </authorList>
    </citation>
    <scope>NUCLEOTIDE SEQUENCE [LARGE SCALE GENOMIC DNA]</scope>
    <source>
        <strain evidence="2 3">Zn</strain>
    </source>
</reference>
<feature type="domain" description="Tryptophan synthase beta chain-like PALP" evidence="1">
    <location>
        <begin position="13"/>
        <end position="302"/>
    </location>
</feature>
<reference evidence="3" key="2">
    <citation type="submission" date="2015-01" db="EMBL/GenBank/DDBJ databases">
        <title>Evolutionary Origins and Diversification of the Mycorrhizal Mutualists.</title>
        <authorList>
            <consortium name="DOE Joint Genome Institute"/>
            <consortium name="Mycorrhizal Genomics Consortium"/>
            <person name="Kohler A."/>
            <person name="Kuo A."/>
            <person name="Nagy L.G."/>
            <person name="Floudas D."/>
            <person name="Copeland A."/>
            <person name="Barry K.W."/>
            <person name="Cichocki N."/>
            <person name="Veneault-Fourrey C."/>
            <person name="LaButti K."/>
            <person name="Lindquist E.A."/>
            <person name="Lipzen A."/>
            <person name="Lundell T."/>
            <person name="Morin E."/>
            <person name="Murat C."/>
            <person name="Riley R."/>
            <person name="Ohm R."/>
            <person name="Sun H."/>
            <person name="Tunlid A."/>
            <person name="Henrissat B."/>
            <person name="Grigoriev I.V."/>
            <person name="Hibbett D.S."/>
            <person name="Martin F."/>
        </authorList>
    </citation>
    <scope>NUCLEOTIDE SEQUENCE [LARGE SCALE GENOMIC DNA]</scope>
    <source>
        <strain evidence="3">Zn</strain>
    </source>
</reference>
<dbReference type="Proteomes" id="UP000054321">
    <property type="component" value="Unassembled WGS sequence"/>
</dbReference>
<dbReference type="OrthoDB" id="3530843at2759"/>
<dbReference type="AlphaFoldDB" id="A0A0C3I1B6"/>
<dbReference type="InterPro" id="IPR001926">
    <property type="entry name" value="TrpB-like_PALP"/>
</dbReference>
<dbReference type="EMBL" id="KN832870">
    <property type="protein sequence ID" value="KIN08890.1"/>
    <property type="molecule type" value="Genomic_DNA"/>
</dbReference>
<dbReference type="Gene3D" id="3.40.50.1100">
    <property type="match status" value="2"/>
</dbReference>
<dbReference type="STRING" id="913774.A0A0C3I1B6"/>
<evidence type="ECO:0000313" key="3">
    <source>
        <dbReference type="Proteomes" id="UP000054321"/>
    </source>
</evidence>
<dbReference type="CDD" id="cd01561">
    <property type="entry name" value="CBS_like"/>
    <property type="match status" value="1"/>
</dbReference>
<evidence type="ECO:0000313" key="2">
    <source>
        <dbReference type="EMBL" id="KIN08890.1"/>
    </source>
</evidence>
<name>A0A0C3I1B6_OIDMZ</name>
<accession>A0A0C3I1B6</accession>
<dbReference type="SUPFAM" id="SSF53686">
    <property type="entry name" value="Tryptophan synthase beta subunit-like PLP-dependent enzymes"/>
    <property type="match status" value="1"/>
</dbReference>
<dbReference type="InterPro" id="IPR050214">
    <property type="entry name" value="Cys_Synth/Cystath_Beta-Synth"/>
</dbReference>
<dbReference type="PANTHER" id="PTHR10314">
    <property type="entry name" value="CYSTATHIONINE BETA-SYNTHASE"/>
    <property type="match status" value="1"/>
</dbReference>